<sequence length="61" mass="7293">MEYLLEMKGWARDHVGCDEEQKKKTKENIRRRKSVRSKGRGSARGHIELWKPIQRLWGNKS</sequence>
<feature type="compositionally biased region" description="Basic residues" evidence="1">
    <location>
        <begin position="29"/>
        <end position="43"/>
    </location>
</feature>
<protein>
    <submittedName>
        <fullName evidence="3">Uncharacterized protein</fullName>
    </submittedName>
</protein>
<dbReference type="EMBL" id="AP005848">
    <property type="protein sequence ID" value="BAD16443.1"/>
    <property type="molecule type" value="Genomic_DNA"/>
</dbReference>
<reference evidence="4" key="3">
    <citation type="journal article" date="2005" name="Nature">
        <title>The map-based sequence of the rice genome.</title>
        <authorList>
            <consortium name="International rice genome sequencing project (IRGSP)"/>
            <person name="Matsumoto T."/>
            <person name="Wu J."/>
            <person name="Kanamori H."/>
            <person name="Katayose Y."/>
            <person name="Fujisawa M."/>
            <person name="Namiki N."/>
            <person name="Mizuno H."/>
            <person name="Yamamoto K."/>
            <person name="Antonio B.A."/>
            <person name="Baba T."/>
            <person name="Sakata K."/>
            <person name="Nagamura Y."/>
            <person name="Aoki H."/>
            <person name="Arikawa K."/>
            <person name="Arita K."/>
            <person name="Bito T."/>
            <person name="Chiden Y."/>
            <person name="Fujitsuka N."/>
            <person name="Fukunaka R."/>
            <person name="Hamada M."/>
            <person name="Harada C."/>
            <person name="Hayashi A."/>
            <person name="Hijishita S."/>
            <person name="Honda M."/>
            <person name="Hosokawa S."/>
            <person name="Ichikawa Y."/>
            <person name="Idonuma A."/>
            <person name="Iijima M."/>
            <person name="Ikeda M."/>
            <person name="Ikeno M."/>
            <person name="Ito K."/>
            <person name="Ito S."/>
            <person name="Ito T."/>
            <person name="Ito Y."/>
            <person name="Ito Y."/>
            <person name="Iwabuchi A."/>
            <person name="Kamiya K."/>
            <person name="Karasawa W."/>
            <person name="Kurita K."/>
            <person name="Katagiri S."/>
            <person name="Kikuta A."/>
            <person name="Kobayashi H."/>
            <person name="Kobayashi N."/>
            <person name="Machita K."/>
            <person name="Maehara T."/>
            <person name="Masukawa M."/>
            <person name="Mizubayashi T."/>
            <person name="Mukai Y."/>
            <person name="Nagasaki H."/>
            <person name="Nagata Y."/>
            <person name="Naito S."/>
            <person name="Nakashima M."/>
            <person name="Nakama Y."/>
            <person name="Nakamichi Y."/>
            <person name="Nakamura M."/>
            <person name="Meguro A."/>
            <person name="Negishi M."/>
            <person name="Ohta I."/>
            <person name="Ohta T."/>
            <person name="Okamoto M."/>
            <person name="Ono N."/>
            <person name="Saji S."/>
            <person name="Sakaguchi M."/>
            <person name="Sakai K."/>
            <person name="Shibata M."/>
            <person name="Shimokawa T."/>
            <person name="Song J."/>
            <person name="Takazaki Y."/>
            <person name="Terasawa K."/>
            <person name="Tsugane M."/>
            <person name="Tsuji K."/>
            <person name="Ueda S."/>
            <person name="Waki K."/>
            <person name="Yamagata H."/>
            <person name="Yamamoto M."/>
            <person name="Yamamoto S."/>
            <person name="Yamane H."/>
            <person name="Yoshiki S."/>
            <person name="Yoshihara R."/>
            <person name="Yukawa K."/>
            <person name="Zhong H."/>
            <person name="Yano M."/>
            <person name="Yuan Q."/>
            <person name="Ouyang S."/>
            <person name="Liu J."/>
            <person name="Jones K.M."/>
            <person name="Gansberger K."/>
            <person name="Moffat K."/>
            <person name="Hill J."/>
            <person name="Bera J."/>
            <person name="Fadrosh D."/>
            <person name="Jin S."/>
            <person name="Johri S."/>
            <person name="Kim M."/>
            <person name="Overton L."/>
            <person name="Reardon M."/>
            <person name="Tsitrin T."/>
            <person name="Vuong H."/>
            <person name="Weaver B."/>
            <person name="Ciecko A."/>
            <person name="Tallon L."/>
            <person name="Jackson J."/>
            <person name="Pai G."/>
            <person name="Aken S.V."/>
            <person name="Utterback T."/>
            <person name="Reidmuller S."/>
            <person name="Feldblyum T."/>
            <person name="Hsiao J."/>
            <person name="Zismann V."/>
            <person name="Iobst S."/>
            <person name="de Vazeille A.R."/>
            <person name="Buell C.R."/>
            <person name="Ying K."/>
            <person name="Li Y."/>
            <person name="Lu T."/>
            <person name="Huang Y."/>
            <person name="Zhao Q."/>
            <person name="Feng Q."/>
            <person name="Zhang L."/>
            <person name="Zhu J."/>
            <person name="Weng Q."/>
            <person name="Mu J."/>
            <person name="Lu Y."/>
            <person name="Fan D."/>
            <person name="Liu Y."/>
            <person name="Guan J."/>
            <person name="Zhang Y."/>
            <person name="Yu S."/>
            <person name="Liu X."/>
            <person name="Zhang Y."/>
            <person name="Hong G."/>
            <person name="Han B."/>
            <person name="Choisne N."/>
            <person name="Demange N."/>
            <person name="Orjeda G."/>
            <person name="Samain S."/>
            <person name="Cattolico L."/>
            <person name="Pelletier E."/>
            <person name="Couloux A."/>
            <person name="Segurens B."/>
            <person name="Wincker P."/>
            <person name="D'Hont A."/>
            <person name="Scarpelli C."/>
            <person name="Weissenbach J."/>
            <person name="Salanoubat M."/>
            <person name="Quetier F."/>
            <person name="Yu Y."/>
            <person name="Kim H.R."/>
            <person name="Rambo T."/>
            <person name="Currie J."/>
            <person name="Collura K."/>
            <person name="Luo M."/>
            <person name="Yang T."/>
            <person name="Ammiraju J.S.S."/>
            <person name="Engler F."/>
            <person name="Soderlund C."/>
            <person name="Wing R.A."/>
            <person name="Palmer L.E."/>
            <person name="de la Bastide M."/>
            <person name="Spiegel L."/>
            <person name="Nascimento L."/>
            <person name="Zutavern T."/>
            <person name="O'Shaughnessy A."/>
            <person name="Dike S."/>
            <person name="Dedhia N."/>
            <person name="Preston R."/>
            <person name="Balija V."/>
            <person name="McCombie W.R."/>
            <person name="Chow T."/>
            <person name="Chen H."/>
            <person name="Chung M."/>
            <person name="Chen C."/>
            <person name="Shaw J."/>
            <person name="Wu H."/>
            <person name="Hsiao K."/>
            <person name="Chao Y."/>
            <person name="Chu M."/>
            <person name="Cheng C."/>
            <person name="Hour A."/>
            <person name="Lee P."/>
            <person name="Lin S."/>
            <person name="Lin Y."/>
            <person name="Liou J."/>
            <person name="Liu S."/>
            <person name="Hsing Y."/>
            <person name="Raghuvanshi S."/>
            <person name="Mohanty A."/>
            <person name="Bharti A.K."/>
            <person name="Gaur A."/>
            <person name="Gupta V."/>
            <person name="Kumar D."/>
            <person name="Ravi V."/>
            <person name="Vij S."/>
            <person name="Kapur A."/>
            <person name="Khurana P."/>
            <person name="Khurana P."/>
            <person name="Khurana J.P."/>
            <person name="Tyagi A.K."/>
            <person name="Gaikwad K."/>
            <person name="Singh A."/>
            <person name="Dalal V."/>
            <person name="Srivastava S."/>
            <person name="Dixit A."/>
            <person name="Pal A.K."/>
            <person name="Ghazi I.A."/>
            <person name="Yadav M."/>
            <person name="Pandit A."/>
            <person name="Bhargava A."/>
            <person name="Sureshbabu K."/>
            <person name="Batra K."/>
            <person name="Sharma T.R."/>
            <person name="Mohapatra T."/>
            <person name="Singh N.K."/>
            <person name="Messing J."/>
            <person name="Nelson A.B."/>
            <person name="Fuks G."/>
            <person name="Kavchok S."/>
            <person name="Keizer G."/>
            <person name="Linton E."/>
            <person name="Llaca V."/>
            <person name="Song R."/>
            <person name="Tanyolac B."/>
            <person name="Young S."/>
            <person name="Ho-Il K."/>
            <person name="Hahn J.H."/>
            <person name="Sangsakoo G."/>
            <person name="Vanavichit A."/>
            <person name="de Mattos Luiz.A.T."/>
            <person name="Zimmer P.D."/>
            <person name="Malone G."/>
            <person name="Dellagostin O."/>
            <person name="de Oliveira A.C."/>
            <person name="Bevan M."/>
            <person name="Bancroft I."/>
            <person name="Minx P."/>
            <person name="Cordum H."/>
            <person name="Wilson R."/>
            <person name="Cheng Z."/>
            <person name="Jin W."/>
            <person name="Jiang J."/>
            <person name="Leong S.A."/>
            <person name="Iwama H."/>
            <person name="Gojobori T."/>
            <person name="Itoh T."/>
            <person name="Niimura Y."/>
            <person name="Fujii Y."/>
            <person name="Habara T."/>
            <person name="Sakai H."/>
            <person name="Sato Y."/>
            <person name="Wilson G."/>
            <person name="Kumar K."/>
            <person name="McCouch S."/>
            <person name="Juretic N."/>
            <person name="Hoen D."/>
            <person name="Wright S."/>
            <person name="Bruskiewich R."/>
            <person name="Bureau T."/>
            <person name="Miyao A."/>
            <person name="Hirochika H."/>
            <person name="Nishikawa T."/>
            <person name="Kadowaki K."/>
            <person name="Sugiura M."/>
            <person name="Burr B."/>
            <person name="Sasaki T."/>
        </authorList>
    </citation>
    <scope>NUCLEOTIDE SEQUENCE [LARGE SCALE GENOMIC DNA]</scope>
    <source>
        <strain evidence="4">cv. Nipponbare</strain>
    </source>
</reference>
<organism evidence="3 4">
    <name type="scientific">Oryza sativa subsp. japonica</name>
    <name type="common">Rice</name>
    <dbReference type="NCBI Taxonomy" id="39947"/>
    <lineage>
        <taxon>Eukaryota</taxon>
        <taxon>Viridiplantae</taxon>
        <taxon>Streptophyta</taxon>
        <taxon>Embryophyta</taxon>
        <taxon>Tracheophyta</taxon>
        <taxon>Spermatophyta</taxon>
        <taxon>Magnoliopsida</taxon>
        <taxon>Liliopsida</taxon>
        <taxon>Poales</taxon>
        <taxon>Poaceae</taxon>
        <taxon>BOP clade</taxon>
        <taxon>Oryzoideae</taxon>
        <taxon>Oryzeae</taxon>
        <taxon>Oryzinae</taxon>
        <taxon>Oryza</taxon>
        <taxon>Oryza sativa</taxon>
    </lineage>
</organism>
<proteinExistence type="predicted"/>
<accession>Q6YUX7</accession>
<gene>
    <name evidence="3" type="ORF">OSJNBa0078N11.16</name>
    <name evidence="2" type="ORF">OSJNBb0024K03.28</name>
</gene>
<name>Q6YUX7_ORYSJ</name>
<evidence type="ECO:0000256" key="1">
    <source>
        <dbReference type="SAM" id="MobiDB-lite"/>
    </source>
</evidence>
<reference evidence="2" key="1">
    <citation type="submission" date="2002-09" db="EMBL/GenBank/DDBJ databases">
        <title>Oryza sativa nipponbare(GA3) genomic DNA, chromosome 2, BAC clone:OSJNBb0024K03.</title>
        <authorList>
            <person name="Sasaki T."/>
            <person name="Matsumoto T."/>
            <person name="Katayose Y."/>
        </authorList>
    </citation>
    <scope>NUCLEOTIDE SEQUENCE</scope>
</reference>
<evidence type="ECO:0000313" key="4">
    <source>
        <dbReference type="Proteomes" id="UP000000763"/>
    </source>
</evidence>
<evidence type="ECO:0000313" key="3">
    <source>
        <dbReference type="EMBL" id="BAD16443.1"/>
    </source>
</evidence>
<dbReference type="EMBL" id="AP005733">
    <property type="protein sequence ID" value="BAD16333.1"/>
    <property type="molecule type" value="Genomic_DNA"/>
</dbReference>
<dbReference type="Proteomes" id="UP000000763">
    <property type="component" value="Chromosome 2"/>
</dbReference>
<reference evidence="3" key="2">
    <citation type="submission" date="2002-10" db="EMBL/GenBank/DDBJ databases">
        <title>Oryza sativa nipponbare(GA3) genomic DNA, chromosome 2, BAC clone:OSJNBa0078N11.</title>
        <authorList>
            <person name="Sasaki T."/>
            <person name="Matsumoto T."/>
            <person name="Katayose Y."/>
        </authorList>
    </citation>
    <scope>NUCLEOTIDE SEQUENCE</scope>
</reference>
<evidence type="ECO:0000313" key="2">
    <source>
        <dbReference type="EMBL" id="BAD16333.1"/>
    </source>
</evidence>
<feature type="region of interest" description="Disordered" evidence="1">
    <location>
        <begin position="21"/>
        <end position="44"/>
    </location>
</feature>
<dbReference type="AlphaFoldDB" id="Q6YUX7"/>
<reference evidence="4" key="4">
    <citation type="journal article" date="2008" name="Nucleic Acids Res.">
        <title>The rice annotation project database (RAP-DB): 2008 update.</title>
        <authorList>
            <consortium name="The rice annotation project (RAP)"/>
        </authorList>
    </citation>
    <scope>GENOME REANNOTATION</scope>
    <source>
        <strain evidence="4">cv. Nipponbare</strain>
    </source>
</reference>